<protein>
    <recommendedName>
        <fullName evidence="4">GB1/RHD3-type G domain-containing protein</fullName>
    </recommendedName>
</protein>
<feature type="domain" description="GB1/RHD3-type G" evidence="4">
    <location>
        <begin position="1"/>
        <end position="241"/>
    </location>
</feature>
<dbReference type="EMBL" id="CAJOBH010004655">
    <property type="protein sequence ID" value="CAF3997928.1"/>
    <property type="molecule type" value="Genomic_DNA"/>
</dbReference>
<comment type="similarity">
    <text evidence="3">Belongs to the TRAFAC class dynamin-like GTPase superfamily. GB1/RHD3 GTPase family.</text>
</comment>
<name>A0A819NNV7_9BILA</name>
<dbReference type="Proteomes" id="UP000676336">
    <property type="component" value="Unassembled WGS sequence"/>
</dbReference>
<dbReference type="Gene3D" id="3.40.50.300">
    <property type="entry name" value="P-loop containing nucleotide triphosphate hydrolases"/>
    <property type="match status" value="1"/>
</dbReference>
<dbReference type="EMBL" id="CAJOBI010003681">
    <property type="protein sequence ID" value="CAF3977337.1"/>
    <property type="molecule type" value="Genomic_DNA"/>
</dbReference>
<evidence type="ECO:0000256" key="3">
    <source>
        <dbReference type="PROSITE-ProRule" id="PRU01052"/>
    </source>
</evidence>
<sequence>MKQSLPVGPVEIVTLTDDKKFKLNEEKLRQILYHERAIGKKISLVSIVGDCRNAEWIGQEDEPLTGFSWRSGPTRHTIGILMWSEPFLLRLPNGEEIAVFLMDTQGTYDSNSTGFENTFIFALTLLVSSITVYNIMHNIQEYDLQHLSVFAEYSALQLTFLVRDWQFKKDRRYGFEGGEEYLLDCLKIQEKQPNELKLLRSRLRQCFCKVNCLLMPHLGLQVTTGEDFDGKLAYIDKNFKE</sequence>
<accession>A0A819NNV7</accession>
<dbReference type="Proteomes" id="UP000663866">
    <property type="component" value="Unassembled WGS sequence"/>
</dbReference>
<dbReference type="GO" id="GO:0003924">
    <property type="term" value="F:GTPase activity"/>
    <property type="evidence" value="ECO:0007669"/>
    <property type="project" value="InterPro"/>
</dbReference>
<organism evidence="7 9">
    <name type="scientific">Rotaria magnacalcarata</name>
    <dbReference type="NCBI Taxonomy" id="392030"/>
    <lineage>
        <taxon>Eukaryota</taxon>
        <taxon>Metazoa</taxon>
        <taxon>Spiralia</taxon>
        <taxon>Gnathifera</taxon>
        <taxon>Rotifera</taxon>
        <taxon>Eurotatoria</taxon>
        <taxon>Bdelloidea</taxon>
        <taxon>Philodinida</taxon>
        <taxon>Philodinidae</taxon>
        <taxon>Rotaria</taxon>
    </lineage>
</organism>
<dbReference type="Proteomes" id="UP000681967">
    <property type="component" value="Unassembled WGS sequence"/>
</dbReference>
<evidence type="ECO:0000313" key="6">
    <source>
        <dbReference type="EMBL" id="CAF3977337.1"/>
    </source>
</evidence>
<proteinExistence type="inferred from homology"/>
<dbReference type="Proteomes" id="UP000681720">
    <property type="component" value="Unassembled WGS sequence"/>
</dbReference>
<keyword evidence="9" id="KW-1185">Reference proteome</keyword>
<evidence type="ECO:0000256" key="1">
    <source>
        <dbReference type="ARBA" id="ARBA00022741"/>
    </source>
</evidence>
<keyword evidence="2" id="KW-0342">GTP-binding</keyword>
<dbReference type="GO" id="GO:0005525">
    <property type="term" value="F:GTP binding"/>
    <property type="evidence" value="ECO:0007669"/>
    <property type="project" value="UniProtKB-KW"/>
</dbReference>
<evidence type="ECO:0000259" key="4">
    <source>
        <dbReference type="PROSITE" id="PS51715"/>
    </source>
</evidence>
<dbReference type="PROSITE" id="PS51715">
    <property type="entry name" value="G_GB1_RHD3"/>
    <property type="match status" value="1"/>
</dbReference>
<dbReference type="EMBL" id="CAJOBJ010003304">
    <property type="protein sequence ID" value="CAF3960573.1"/>
    <property type="molecule type" value="Genomic_DNA"/>
</dbReference>
<evidence type="ECO:0000313" key="8">
    <source>
        <dbReference type="EMBL" id="CAF3997928.1"/>
    </source>
</evidence>
<comment type="caution">
    <text evidence="7">The sequence shown here is derived from an EMBL/GenBank/DDBJ whole genome shotgun (WGS) entry which is preliminary data.</text>
</comment>
<dbReference type="PANTHER" id="PTHR10751">
    <property type="entry name" value="GUANYLATE BINDING PROTEIN"/>
    <property type="match status" value="1"/>
</dbReference>
<evidence type="ECO:0000313" key="7">
    <source>
        <dbReference type="EMBL" id="CAF3997703.1"/>
    </source>
</evidence>
<dbReference type="InterPro" id="IPR030386">
    <property type="entry name" value="G_GB1_RHD3_dom"/>
</dbReference>
<dbReference type="InterPro" id="IPR027417">
    <property type="entry name" value="P-loop_NTPase"/>
</dbReference>
<evidence type="ECO:0000313" key="5">
    <source>
        <dbReference type="EMBL" id="CAF3960573.1"/>
    </source>
</evidence>
<dbReference type="SUPFAM" id="SSF52540">
    <property type="entry name" value="P-loop containing nucleoside triphosphate hydrolases"/>
    <property type="match status" value="1"/>
</dbReference>
<dbReference type="EMBL" id="CAJOBG010002303">
    <property type="protein sequence ID" value="CAF3997703.1"/>
    <property type="molecule type" value="Genomic_DNA"/>
</dbReference>
<evidence type="ECO:0000313" key="9">
    <source>
        <dbReference type="Proteomes" id="UP000663866"/>
    </source>
</evidence>
<dbReference type="InterPro" id="IPR015894">
    <property type="entry name" value="Guanylate-bd_N"/>
</dbReference>
<evidence type="ECO:0000256" key="2">
    <source>
        <dbReference type="ARBA" id="ARBA00023134"/>
    </source>
</evidence>
<keyword evidence="1" id="KW-0547">Nucleotide-binding</keyword>
<reference evidence="7" key="1">
    <citation type="submission" date="2021-02" db="EMBL/GenBank/DDBJ databases">
        <authorList>
            <person name="Nowell W R."/>
        </authorList>
    </citation>
    <scope>NUCLEOTIDE SEQUENCE</scope>
</reference>
<dbReference type="AlphaFoldDB" id="A0A819NNV7"/>
<gene>
    <name evidence="8" type="ORF">BYL167_LOCUS13523</name>
    <name evidence="5" type="ORF">GIL414_LOCUS9597</name>
    <name evidence="7" type="ORF">OVN521_LOCUS14860</name>
    <name evidence="6" type="ORF">SMN809_LOCUS10662</name>
</gene>
<dbReference type="Pfam" id="PF02263">
    <property type="entry name" value="GBP"/>
    <property type="match status" value="2"/>
</dbReference>